<keyword evidence="3" id="KW-0804">Transcription</keyword>
<protein>
    <submittedName>
        <fullName evidence="5">Transcriptional regulator of rhamnose utilization DeoR family</fullName>
    </submittedName>
</protein>
<dbReference type="GO" id="GO:0003700">
    <property type="term" value="F:DNA-binding transcription factor activity"/>
    <property type="evidence" value="ECO:0007669"/>
    <property type="project" value="InterPro"/>
</dbReference>
<dbReference type="InterPro" id="IPR001034">
    <property type="entry name" value="DeoR_HTH"/>
</dbReference>
<dbReference type="Pfam" id="PF08220">
    <property type="entry name" value="HTH_DeoR"/>
    <property type="match status" value="1"/>
</dbReference>
<dbReference type="AlphaFoldDB" id="H0E2V3"/>
<evidence type="ECO:0000256" key="3">
    <source>
        <dbReference type="ARBA" id="ARBA00023163"/>
    </source>
</evidence>
<dbReference type="PROSITE" id="PS51000">
    <property type="entry name" value="HTH_DEOR_2"/>
    <property type="match status" value="1"/>
</dbReference>
<dbReference type="PRINTS" id="PR00037">
    <property type="entry name" value="HTHLACR"/>
</dbReference>
<dbReference type="PANTHER" id="PTHR30363">
    <property type="entry name" value="HTH-TYPE TRANSCRIPTIONAL REGULATOR SRLR-RELATED"/>
    <property type="match status" value="1"/>
</dbReference>
<dbReference type="OrthoDB" id="7688673at2"/>
<name>H0E2V3_9ACTN</name>
<reference evidence="5 6" key="1">
    <citation type="journal article" date="2013" name="Biodegradation">
        <title>Quantitative proteomic analysis of ibuprofen-degrading Patulibacter sp. strain I11.</title>
        <authorList>
            <person name="Almeida B."/>
            <person name="Kjeldal H."/>
            <person name="Lolas I."/>
            <person name="Knudsen A.D."/>
            <person name="Carvalho G."/>
            <person name="Nielsen K.L."/>
            <person name="Barreto Crespo M.T."/>
            <person name="Stensballe A."/>
            <person name="Nielsen J.L."/>
        </authorList>
    </citation>
    <scope>NUCLEOTIDE SEQUENCE [LARGE SCALE GENOMIC DNA]</scope>
    <source>
        <strain evidence="5 6">I11</strain>
    </source>
</reference>
<dbReference type="InterPro" id="IPR014036">
    <property type="entry name" value="DeoR-like_C"/>
</dbReference>
<accession>H0E2V3</accession>
<gene>
    <name evidence="5" type="ORF">PAI11_11180</name>
</gene>
<dbReference type="EMBL" id="AGUD01000051">
    <property type="protein sequence ID" value="EHN12031.1"/>
    <property type="molecule type" value="Genomic_DNA"/>
</dbReference>
<dbReference type="RefSeq" id="WP_007571858.1">
    <property type="nucleotide sequence ID" value="NZ_AGUD01000051.1"/>
</dbReference>
<dbReference type="SUPFAM" id="SSF100950">
    <property type="entry name" value="NagB/RpiA/CoA transferase-like"/>
    <property type="match status" value="1"/>
</dbReference>
<keyword evidence="2" id="KW-0238">DNA-binding</keyword>
<dbReference type="InterPro" id="IPR037171">
    <property type="entry name" value="NagB/RpiA_transferase-like"/>
</dbReference>
<dbReference type="InterPro" id="IPR036388">
    <property type="entry name" value="WH-like_DNA-bd_sf"/>
</dbReference>
<evidence type="ECO:0000256" key="2">
    <source>
        <dbReference type="ARBA" id="ARBA00023125"/>
    </source>
</evidence>
<dbReference type="SMART" id="SM01134">
    <property type="entry name" value="DeoRC"/>
    <property type="match status" value="1"/>
</dbReference>
<keyword evidence="1" id="KW-0805">Transcription regulation</keyword>
<dbReference type="Gene3D" id="3.40.50.1360">
    <property type="match status" value="1"/>
</dbReference>
<dbReference type="InterPro" id="IPR050313">
    <property type="entry name" value="Carb_Metab_HTH_regulators"/>
</dbReference>
<feature type="domain" description="HTH deoR-type" evidence="4">
    <location>
        <begin position="16"/>
        <end position="71"/>
    </location>
</feature>
<dbReference type="Proteomes" id="UP000005143">
    <property type="component" value="Unassembled WGS sequence"/>
</dbReference>
<keyword evidence="6" id="KW-1185">Reference proteome</keyword>
<organism evidence="5 6">
    <name type="scientific">Patulibacter medicamentivorans</name>
    <dbReference type="NCBI Taxonomy" id="1097667"/>
    <lineage>
        <taxon>Bacteria</taxon>
        <taxon>Bacillati</taxon>
        <taxon>Actinomycetota</taxon>
        <taxon>Thermoleophilia</taxon>
        <taxon>Solirubrobacterales</taxon>
        <taxon>Patulibacteraceae</taxon>
        <taxon>Patulibacter</taxon>
    </lineage>
</organism>
<dbReference type="PATRIC" id="fig|1097667.3.peg.1116"/>
<dbReference type="InterPro" id="IPR018356">
    <property type="entry name" value="Tscrpt_reg_HTH_DeoR_CS"/>
</dbReference>
<proteinExistence type="predicted"/>
<evidence type="ECO:0000259" key="4">
    <source>
        <dbReference type="PROSITE" id="PS51000"/>
    </source>
</evidence>
<dbReference type="GO" id="GO:0003677">
    <property type="term" value="F:DNA binding"/>
    <property type="evidence" value="ECO:0007669"/>
    <property type="project" value="UniProtKB-KW"/>
</dbReference>
<comment type="caution">
    <text evidence="5">The sequence shown here is derived from an EMBL/GenBank/DDBJ whole genome shotgun (WGS) entry which is preliminary data.</text>
</comment>
<evidence type="ECO:0000313" key="5">
    <source>
        <dbReference type="EMBL" id="EHN12031.1"/>
    </source>
</evidence>
<dbReference type="PANTHER" id="PTHR30363:SF44">
    <property type="entry name" value="AGA OPERON TRANSCRIPTIONAL REPRESSOR-RELATED"/>
    <property type="match status" value="1"/>
</dbReference>
<dbReference type="Pfam" id="PF00455">
    <property type="entry name" value="DeoRC"/>
    <property type="match status" value="1"/>
</dbReference>
<evidence type="ECO:0000256" key="1">
    <source>
        <dbReference type="ARBA" id="ARBA00023015"/>
    </source>
</evidence>
<evidence type="ECO:0000313" key="6">
    <source>
        <dbReference type="Proteomes" id="UP000005143"/>
    </source>
</evidence>
<dbReference type="InterPro" id="IPR036390">
    <property type="entry name" value="WH_DNA-bd_sf"/>
</dbReference>
<dbReference type="PROSITE" id="PS00894">
    <property type="entry name" value="HTH_DEOR_1"/>
    <property type="match status" value="1"/>
</dbReference>
<dbReference type="Gene3D" id="1.10.10.10">
    <property type="entry name" value="Winged helix-like DNA-binding domain superfamily/Winged helix DNA-binding domain"/>
    <property type="match status" value="1"/>
</dbReference>
<sequence length="273" mass="28500">MTPDGSTGASPRPRLAEGRREEIAELLQTARAVTIGEIEERFGVSPMTARRDLGELERQGLARRTHGGAVLPGASGHEDSFSTRLATATGAKRALARAAAATIEDGESLFLDSSTTAYHLAQELVRGGRTITVVTNALPIAELIASSGRGTIDLVVAGGQLRRIAHSMVGPLAVDALRRHWTDRAFLSVKGIAPDGALTDADPLEAEVKHAMIERATRAAVMVEAAKLDRRGLSVIAPLGATSDLFLAGDADDRVAELESHGVAVHLVGGAAS</sequence>
<dbReference type="SMART" id="SM00420">
    <property type="entry name" value="HTH_DEOR"/>
    <property type="match status" value="1"/>
</dbReference>
<dbReference type="SUPFAM" id="SSF46785">
    <property type="entry name" value="Winged helix' DNA-binding domain"/>
    <property type="match status" value="1"/>
</dbReference>